<organism evidence="1 2">
    <name type="scientific">Steinernema glaseri</name>
    <dbReference type="NCBI Taxonomy" id="37863"/>
    <lineage>
        <taxon>Eukaryota</taxon>
        <taxon>Metazoa</taxon>
        <taxon>Ecdysozoa</taxon>
        <taxon>Nematoda</taxon>
        <taxon>Chromadorea</taxon>
        <taxon>Rhabditida</taxon>
        <taxon>Tylenchina</taxon>
        <taxon>Panagrolaimomorpha</taxon>
        <taxon>Strongyloidoidea</taxon>
        <taxon>Steinernematidae</taxon>
        <taxon>Steinernema</taxon>
    </lineage>
</organism>
<sequence>MGTAYDLMARNAQFSSHIEQVMLDIGQQGIDIFWQRHAAQDTNMAVQLVHVAQGVDQGSGFGQAAAVAQTCRPIVAGAGADNGKSCGHEGTLNFGRARGALGQHLSALVLVKVDGVLVPVQYHPLQATTALGDSHLGQMAQDSSAQTVLAMGRVYIQILQIDAAAIQKAGVVVKPHNEVKMTWTKRGAALALGTLGVVAGSAYVVVAQAQEASASGEVRRLDAEAGKITIKHGEISDLELPAMTLVYKIDPALLTNIKPGDKVKFTAKRDGGDYVVTKISK</sequence>
<evidence type="ECO:0000313" key="2">
    <source>
        <dbReference type="WBParaSite" id="L893_g22721.t1"/>
    </source>
</evidence>
<accession>A0A1I7Z576</accession>
<protein>
    <submittedName>
        <fullName evidence="2">DUF3471 domain-containing protein</fullName>
    </submittedName>
</protein>
<dbReference type="InterPro" id="IPR021647">
    <property type="entry name" value="CusF_Ec"/>
</dbReference>
<dbReference type="Pfam" id="PF11604">
    <property type="entry name" value="CusF_Ec"/>
    <property type="match status" value="1"/>
</dbReference>
<dbReference type="AlphaFoldDB" id="A0A1I7Z576"/>
<name>A0A1I7Z576_9BILA</name>
<dbReference type="InterPro" id="IPR042230">
    <property type="entry name" value="CusF_sf"/>
</dbReference>
<dbReference type="WBParaSite" id="L893_g22721.t1">
    <property type="protein sequence ID" value="L893_g22721.t1"/>
    <property type="gene ID" value="L893_g22721"/>
</dbReference>
<evidence type="ECO:0000313" key="1">
    <source>
        <dbReference type="Proteomes" id="UP000095287"/>
    </source>
</evidence>
<reference evidence="2" key="1">
    <citation type="submission" date="2016-11" db="UniProtKB">
        <authorList>
            <consortium name="WormBaseParasite"/>
        </authorList>
    </citation>
    <scope>IDENTIFICATION</scope>
</reference>
<keyword evidence="1" id="KW-1185">Reference proteome</keyword>
<proteinExistence type="predicted"/>
<dbReference type="Proteomes" id="UP000095287">
    <property type="component" value="Unplaced"/>
</dbReference>
<dbReference type="Gene3D" id="2.40.50.320">
    <property type="entry name" value="Copper binding periplasmic protein CusF"/>
    <property type="match status" value="1"/>
</dbReference>